<sequence>MEESADLQDWELLQCSDTETATETASMRFEEIIHSEYFAIDPDSPRSKPPQVEPVENSEDFGSGCDKGGSFPVEDPELEVGFEGIGGIQVSEELVGRGFEEFGAGSGKEASFLLNGSELEVGLEGIEPRVPIYGDEVGMEEIHSKGDYFTVNDSGKDADFEGTEGGELGKRGFEEVGSESEKEASFLPDGSELEGTEGNEDLGSGAVVEMSDSGSAPVGDGEKKRIVWWKLPVEILKLFVFRMRPIWSIPIAAAVIGILMIGRRLYRMKHKNQRAPLKISFEDKKAAAQLLVHAARHNEAVFRRVPVVRSPLLPASGVTLWPLLGLL</sequence>
<dbReference type="PANTHER" id="PTHR33646">
    <property type="entry name" value="GB|AAF00631.1"/>
    <property type="match status" value="1"/>
</dbReference>
<feature type="transmembrane region" description="Helical" evidence="2">
    <location>
        <begin position="246"/>
        <end position="266"/>
    </location>
</feature>
<gene>
    <name evidence="3" type="ORF">M6B38_416665</name>
</gene>
<feature type="region of interest" description="Disordered" evidence="1">
    <location>
        <begin position="39"/>
        <end position="73"/>
    </location>
</feature>
<evidence type="ECO:0000313" key="4">
    <source>
        <dbReference type="Proteomes" id="UP001140949"/>
    </source>
</evidence>
<proteinExistence type="predicted"/>
<name>A0AAX6FJ90_IRIPA</name>
<dbReference type="AlphaFoldDB" id="A0AAX6FJ90"/>
<comment type="caution">
    <text evidence="3">The sequence shown here is derived from an EMBL/GenBank/DDBJ whole genome shotgun (WGS) entry which is preliminary data.</text>
</comment>
<keyword evidence="2" id="KW-0812">Transmembrane</keyword>
<evidence type="ECO:0000256" key="1">
    <source>
        <dbReference type="SAM" id="MobiDB-lite"/>
    </source>
</evidence>
<evidence type="ECO:0000256" key="2">
    <source>
        <dbReference type="SAM" id="Phobius"/>
    </source>
</evidence>
<feature type="compositionally biased region" description="Acidic residues" evidence="1">
    <location>
        <begin position="191"/>
        <end position="200"/>
    </location>
</feature>
<keyword evidence="2" id="KW-1133">Transmembrane helix</keyword>
<feature type="compositionally biased region" description="Basic and acidic residues" evidence="1">
    <location>
        <begin position="167"/>
        <end position="184"/>
    </location>
</feature>
<keyword evidence="4" id="KW-1185">Reference proteome</keyword>
<feature type="region of interest" description="Disordered" evidence="1">
    <location>
        <begin position="157"/>
        <end position="220"/>
    </location>
</feature>
<evidence type="ECO:0000313" key="3">
    <source>
        <dbReference type="EMBL" id="KAJ6816419.1"/>
    </source>
</evidence>
<dbReference type="EMBL" id="JANAVB010028198">
    <property type="protein sequence ID" value="KAJ6816419.1"/>
    <property type="molecule type" value="Genomic_DNA"/>
</dbReference>
<protein>
    <submittedName>
        <fullName evidence="3">Uncharacterized protein</fullName>
    </submittedName>
</protein>
<reference evidence="3" key="1">
    <citation type="journal article" date="2023" name="GigaByte">
        <title>Genome assembly of the bearded iris, Iris pallida Lam.</title>
        <authorList>
            <person name="Bruccoleri R.E."/>
            <person name="Oakeley E.J."/>
            <person name="Faust A.M.E."/>
            <person name="Altorfer M."/>
            <person name="Dessus-Babus S."/>
            <person name="Burckhardt D."/>
            <person name="Oertli M."/>
            <person name="Naumann U."/>
            <person name="Petersen F."/>
            <person name="Wong J."/>
        </authorList>
    </citation>
    <scope>NUCLEOTIDE SEQUENCE</scope>
    <source>
        <strain evidence="3">GSM-AAB239-AS_SAM_17_03QT</strain>
    </source>
</reference>
<dbReference type="PANTHER" id="PTHR33646:SF6">
    <property type="entry name" value="TRANSMEMBRANE PROTEIN"/>
    <property type="match status" value="1"/>
</dbReference>
<accession>A0AAX6FJ90</accession>
<dbReference type="Proteomes" id="UP001140949">
    <property type="component" value="Unassembled WGS sequence"/>
</dbReference>
<dbReference type="InterPro" id="IPR045883">
    <property type="entry name" value="At4g13530-like"/>
</dbReference>
<organism evidence="3 4">
    <name type="scientific">Iris pallida</name>
    <name type="common">Sweet iris</name>
    <dbReference type="NCBI Taxonomy" id="29817"/>
    <lineage>
        <taxon>Eukaryota</taxon>
        <taxon>Viridiplantae</taxon>
        <taxon>Streptophyta</taxon>
        <taxon>Embryophyta</taxon>
        <taxon>Tracheophyta</taxon>
        <taxon>Spermatophyta</taxon>
        <taxon>Magnoliopsida</taxon>
        <taxon>Liliopsida</taxon>
        <taxon>Asparagales</taxon>
        <taxon>Iridaceae</taxon>
        <taxon>Iridoideae</taxon>
        <taxon>Irideae</taxon>
        <taxon>Iris</taxon>
    </lineage>
</organism>
<reference evidence="3" key="2">
    <citation type="submission" date="2023-04" db="EMBL/GenBank/DDBJ databases">
        <authorList>
            <person name="Bruccoleri R.E."/>
            <person name="Oakeley E.J."/>
            <person name="Faust A.-M."/>
            <person name="Dessus-Babus S."/>
            <person name="Altorfer M."/>
            <person name="Burckhardt D."/>
            <person name="Oertli M."/>
            <person name="Naumann U."/>
            <person name="Petersen F."/>
            <person name="Wong J."/>
        </authorList>
    </citation>
    <scope>NUCLEOTIDE SEQUENCE</scope>
    <source>
        <strain evidence="3">GSM-AAB239-AS_SAM_17_03QT</strain>
        <tissue evidence="3">Leaf</tissue>
    </source>
</reference>
<keyword evidence="2" id="KW-0472">Membrane</keyword>